<dbReference type="Gene3D" id="3.40.50.1000">
    <property type="entry name" value="HAD superfamily/HAD-like"/>
    <property type="match status" value="1"/>
</dbReference>
<dbReference type="AlphaFoldDB" id="A0A3D8J985"/>
<sequence length="525" mass="60668">MNIFSNNLKRTEILDAKDKINPSILKQIKINIHRNHAFEPIESIIAPFLAFSKIWARFLIGSYDDSLSFDNFQKSDLEIIWLDLSRYKNNPTEHINKQLKYLKNLTTDPILIIFMDLEIKHLVELSESNLKVIKLSDFLTSNDLDDSKSSITGTRLSNKACIKIAQMLGLKHIPSLLLPTLKAIVLDLDNTLYQGIIGEDGIENIKLTQEHIKLQEKILEYKKQGFLLAIASKNEEEDAKKLFETRKDFILKWDDFDIKKINWDPKAENIKSIAQIFNIGLDSILFIDDNIAEIESVKILDIKTILATSPKEVLEILNLFPQMQKNNILKEDLIRSQDIQANQIRKSIKNLSQEEYFKNLKITLDFSIDNKEHIQRITELLNKTNQFISNYTRPSPEQVNQWFIDKTIAIVTISMGDKLSDSGIIAIFIGKQHKEKIEIIDLCISCRALGRKLEEIMFFYAIKLISKKLSLPYDEFDVFFQNGERNGPFLEFLSKISHQKNINPPFVTIKPKEIKLEGLCIKENA</sequence>
<accession>A0A3D8J985</accession>
<keyword evidence="2" id="KW-1185">Reference proteome</keyword>
<name>A0A3D8J985_9HELI</name>
<dbReference type="InterPro" id="IPR010033">
    <property type="entry name" value="HAD_SF_ppase_IIIC"/>
</dbReference>
<dbReference type="RefSeq" id="WP_115578957.1">
    <property type="nucleotide sequence ID" value="NZ_NXLX01000008.1"/>
</dbReference>
<dbReference type="InterPro" id="IPR036412">
    <property type="entry name" value="HAD-like_sf"/>
</dbReference>
<evidence type="ECO:0000313" key="2">
    <source>
        <dbReference type="Proteomes" id="UP000256695"/>
    </source>
</evidence>
<protein>
    <submittedName>
        <fullName evidence="1">HAD family hydrolase</fullName>
    </submittedName>
</protein>
<dbReference type="SUPFAM" id="SSF56784">
    <property type="entry name" value="HAD-like"/>
    <property type="match status" value="1"/>
</dbReference>
<dbReference type="Proteomes" id="UP000256695">
    <property type="component" value="Unassembled WGS sequence"/>
</dbReference>
<comment type="caution">
    <text evidence="1">The sequence shown here is derived from an EMBL/GenBank/DDBJ whole genome shotgun (WGS) entry which is preliminary data.</text>
</comment>
<dbReference type="GO" id="GO:0016787">
    <property type="term" value="F:hydrolase activity"/>
    <property type="evidence" value="ECO:0007669"/>
    <property type="project" value="UniProtKB-KW"/>
</dbReference>
<gene>
    <name evidence="1" type="ORF">CQA57_04060</name>
</gene>
<organism evidence="1 2">
    <name type="scientific">Helicobacter anseris</name>
    <dbReference type="NCBI Taxonomy" id="375926"/>
    <lineage>
        <taxon>Bacteria</taxon>
        <taxon>Pseudomonadati</taxon>
        <taxon>Campylobacterota</taxon>
        <taxon>Epsilonproteobacteria</taxon>
        <taxon>Campylobacterales</taxon>
        <taxon>Helicobacteraceae</taxon>
        <taxon>Helicobacter</taxon>
    </lineage>
</organism>
<reference evidence="1 2" key="1">
    <citation type="submission" date="2018-04" db="EMBL/GenBank/DDBJ databases">
        <title>Novel Campyloabacter and Helicobacter Species and Strains.</title>
        <authorList>
            <person name="Mannion A.J."/>
            <person name="Shen Z."/>
            <person name="Fox J.G."/>
        </authorList>
    </citation>
    <scope>NUCLEOTIDE SEQUENCE [LARGE SCALE GENOMIC DNA]</scope>
    <source>
        <strain evidence="1 2">MIT 04-9362</strain>
    </source>
</reference>
<proteinExistence type="predicted"/>
<evidence type="ECO:0000313" key="1">
    <source>
        <dbReference type="EMBL" id="RDU73850.1"/>
    </source>
</evidence>
<keyword evidence="1" id="KW-0378">Hydrolase</keyword>
<dbReference type="InterPro" id="IPR010037">
    <property type="entry name" value="FkbH_domain"/>
</dbReference>
<dbReference type="InterPro" id="IPR023214">
    <property type="entry name" value="HAD_sf"/>
</dbReference>
<dbReference type="NCBIfam" id="TIGR01681">
    <property type="entry name" value="HAD-SF-IIIC"/>
    <property type="match status" value="1"/>
</dbReference>
<dbReference type="OrthoDB" id="323926at2"/>
<dbReference type="EMBL" id="NXLX01000008">
    <property type="protein sequence ID" value="RDU73850.1"/>
    <property type="molecule type" value="Genomic_DNA"/>
</dbReference>
<dbReference type="NCBIfam" id="TIGR01686">
    <property type="entry name" value="FkbH"/>
    <property type="match status" value="1"/>
</dbReference>